<accession>A0A8J5K5J4</accession>
<sequence length="102" mass="10904">CTAFSQRTQGYNDTCEENEASPVLPVDTVYPRSTQHTSTQETHPPILDPLQVPIGPRYDVETTPAPAAAPSGVEFTARSGGYGGGCEYGVDGVDGRRQMMDV</sequence>
<keyword evidence="3" id="KW-1185">Reference proteome</keyword>
<protein>
    <submittedName>
        <fullName evidence="2">Uncharacterized protein</fullName>
    </submittedName>
</protein>
<dbReference type="AlphaFoldDB" id="A0A8J5K5J4"/>
<evidence type="ECO:0000313" key="3">
    <source>
        <dbReference type="Proteomes" id="UP000747542"/>
    </source>
</evidence>
<feature type="compositionally biased region" description="Basic and acidic residues" evidence="1">
    <location>
        <begin position="93"/>
        <end position="102"/>
    </location>
</feature>
<dbReference type="EMBL" id="JAHLQT010015640">
    <property type="protein sequence ID" value="KAG7169677.1"/>
    <property type="molecule type" value="Genomic_DNA"/>
</dbReference>
<organism evidence="2 3">
    <name type="scientific">Homarus americanus</name>
    <name type="common">American lobster</name>
    <dbReference type="NCBI Taxonomy" id="6706"/>
    <lineage>
        <taxon>Eukaryota</taxon>
        <taxon>Metazoa</taxon>
        <taxon>Ecdysozoa</taxon>
        <taxon>Arthropoda</taxon>
        <taxon>Crustacea</taxon>
        <taxon>Multicrustacea</taxon>
        <taxon>Malacostraca</taxon>
        <taxon>Eumalacostraca</taxon>
        <taxon>Eucarida</taxon>
        <taxon>Decapoda</taxon>
        <taxon>Pleocyemata</taxon>
        <taxon>Astacidea</taxon>
        <taxon>Nephropoidea</taxon>
        <taxon>Nephropidae</taxon>
        <taxon>Homarus</taxon>
    </lineage>
</organism>
<gene>
    <name evidence="2" type="ORF">Hamer_G013298</name>
</gene>
<feature type="non-terminal residue" evidence="2">
    <location>
        <position position="1"/>
    </location>
</feature>
<feature type="region of interest" description="Disordered" evidence="1">
    <location>
        <begin position="1"/>
        <end position="25"/>
    </location>
</feature>
<evidence type="ECO:0000313" key="2">
    <source>
        <dbReference type="EMBL" id="KAG7169677.1"/>
    </source>
</evidence>
<feature type="region of interest" description="Disordered" evidence="1">
    <location>
        <begin position="30"/>
        <end position="49"/>
    </location>
</feature>
<feature type="compositionally biased region" description="Polar residues" evidence="1">
    <location>
        <begin position="31"/>
        <end position="42"/>
    </location>
</feature>
<feature type="region of interest" description="Disordered" evidence="1">
    <location>
        <begin position="78"/>
        <end position="102"/>
    </location>
</feature>
<dbReference type="Proteomes" id="UP000747542">
    <property type="component" value="Unassembled WGS sequence"/>
</dbReference>
<feature type="compositionally biased region" description="Polar residues" evidence="1">
    <location>
        <begin position="1"/>
        <end position="12"/>
    </location>
</feature>
<evidence type="ECO:0000256" key="1">
    <source>
        <dbReference type="SAM" id="MobiDB-lite"/>
    </source>
</evidence>
<proteinExistence type="predicted"/>
<reference evidence="2" key="1">
    <citation type="journal article" date="2021" name="Sci. Adv.">
        <title>The American lobster genome reveals insights on longevity, neural, and immune adaptations.</title>
        <authorList>
            <person name="Polinski J.M."/>
            <person name="Zimin A.V."/>
            <person name="Clark K.F."/>
            <person name="Kohn A.B."/>
            <person name="Sadowski N."/>
            <person name="Timp W."/>
            <person name="Ptitsyn A."/>
            <person name="Khanna P."/>
            <person name="Romanova D.Y."/>
            <person name="Williams P."/>
            <person name="Greenwood S.J."/>
            <person name="Moroz L.L."/>
            <person name="Walt D.R."/>
            <person name="Bodnar A.G."/>
        </authorList>
    </citation>
    <scope>NUCLEOTIDE SEQUENCE</scope>
    <source>
        <strain evidence="2">GMGI-L3</strain>
    </source>
</reference>
<name>A0A8J5K5J4_HOMAM</name>
<comment type="caution">
    <text evidence="2">The sequence shown here is derived from an EMBL/GenBank/DDBJ whole genome shotgun (WGS) entry which is preliminary data.</text>
</comment>